<gene>
    <name evidence="14" type="ORF">FPZ08_13120</name>
</gene>
<dbReference type="PANTHER" id="PTHR30182">
    <property type="entry name" value="L-SERINE DEHYDRATASE"/>
    <property type="match status" value="1"/>
</dbReference>
<keyword evidence="15" id="KW-1185">Reference proteome</keyword>
<dbReference type="RefSeq" id="WP_146290433.1">
    <property type="nucleotide sequence ID" value="NZ_CP042304.1"/>
</dbReference>
<dbReference type="GO" id="GO:0003941">
    <property type="term" value="F:L-serine ammonia-lyase activity"/>
    <property type="evidence" value="ECO:0007669"/>
    <property type="project" value="UniProtKB-UniRule"/>
</dbReference>
<evidence type="ECO:0000256" key="5">
    <source>
        <dbReference type="ARBA" id="ARBA00022485"/>
    </source>
</evidence>
<dbReference type="InterPro" id="IPR004644">
    <property type="entry name" value="Fe-S_L-Ser_mono"/>
</dbReference>
<keyword evidence="8 11" id="KW-0411">Iron-sulfur</keyword>
<dbReference type="NCBIfam" id="TIGR00720">
    <property type="entry name" value="sda_mono"/>
    <property type="match status" value="1"/>
</dbReference>
<evidence type="ECO:0000256" key="6">
    <source>
        <dbReference type="ARBA" id="ARBA00022723"/>
    </source>
</evidence>
<keyword evidence="9 11" id="KW-0456">Lyase</keyword>
<comment type="cofactor">
    <cofactor evidence="1 11">
        <name>[4Fe-4S] cluster</name>
        <dbReference type="ChEBI" id="CHEBI:49883"/>
    </cofactor>
</comment>
<comment type="catalytic activity">
    <reaction evidence="10 11">
        <text>L-serine = pyruvate + NH4(+)</text>
        <dbReference type="Rhea" id="RHEA:19169"/>
        <dbReference type="ChEBI" id="CHEBI:15361"/>
        <dbReference type="ChEBI" id="CHEBI:28938"/>
        <dbReference type="ChEBI" id="CHEBI:33384"/>
        <dbReference type="EC" id="4.3.1.17"/>
    </reaction>
</comment>
<keyword evidence="7 11" id="KW-0408">Iron</keyword>
<feature type="domain" description="Serine dehydratase beta chain" evidence="13">
    <location>
        <begin position="4"/>
        <end position="161"/>
    </location>
</feature>
<keyword evidence="6 11" id="KW-0479">Metal-binding</keyword>
<dbReference type="GO" id="GO:0009063">
    <property type="term" value="P:amino acid catabolic process"/>
    <property type="evidence" value="ECO:0007669"/>
    <property type="project" value="UniProtKB-ARBA"/>
</dbReference>
<dbReference type="AlphaFoldDB" id="A0A5B8LVJ6"/>
<dbReference type="Gene3D" id="3.30.1330.90">
    <property type="entry name" value="D-3-phosphoglycerate dehydrogenase, domain 3"/>
    <property type="match status" value="1"/>
</dbReference>
<keyword evidence="5 11" id="KW-0004">4Fe-4S</keyword>
<dbReference type="EC" id="4.3.1.17" evidence="11"/>
<accession>A0A5B8LVJ6</accession>
<reference evidence="14 15" key="1">
    <citation type="submission" date="2019-07" db="EMBL/GenBank/DDBJ databases">
        <title>Full genome sequence of Devosia sp. Gsoil 520.</title>
        <authorList>
            <person name="Im W.-T."/>
        </authorList>
    </citation>
    <scope>NUCLEOTIDE SEQUENCE [LARGE SCALE GENOMIC DNA]</scope>
    <source>
        <strain evidence="14 15">Gsoil 520</strain>
    </source>
</reference>
<evidence type="ECO:0000256" key="8">
    <source>
        <dbReference type="ARBA" id="ARBA00023014"/>
    </source>
</evidence>
<keyword evidence="4 11" id="KW-0312">Gluconeogenesis</keyword>
<dbReference type="InterPro" id="IPR005130">
    <property type="entry name" value="Ser_deHydtase-like_asu"/>
</dbReference>
<dbReference type="GO" id="GO:0051539">
    <property type="term" value="F:4 iron, 4 sulfur cluster binding"/>
    <property type="evidence" value="ECO:0007669"/>
    <property type="project" value="UniProtKB-UniRule"/>
</dbReference>
<evidence type="ECO:0000256" key="11">
    <source>
        <dbReference type="RuleBase" id="RU366059"/>
    </source>
</evidence>
<dbReference type="PANTHER" id="PTHR30182:SF1">
    <property type="entry name" value="L-SERINE DEHYDRATASE 1"/>
    <property type="match status" value="1"/>
</dbReference>
<dbReference type="InterPro" id="IPR029009">
    <property type="entry name" value="ASB_dom_sf"/>
</dbReference>
<evidence type="ECO:0000256" key="2">
    <source>
        <dbReference type="ARBA" id="ARBA00004742"/>
    </source>
</evidence>
<evidence type="ECO:0000259" key="12">
    <source>
        <dbReference type="Pfam" id="PF03313"/>
    </source>
</evidence>
<evidence type="ECO:0000256" key="10">
    <source>
        <dbReference type="ARBA" id="ARBA00049406"/>
    </source>
</evidence>
<evidence type="ECO:0000313" key="14">
    <source>
        <dbReference type="EMBL" id="QDZ11615.1"/>
    </source>
</evidence>
<feature type="domain" description="Serine dehydratase-like alpha subunit" evidence="12">
    <location>
        <begin position="193"/>
        <end position="458"/>
    </location>
</feature>
<evidence type="ECO:0000259" key="13">
    <source>
        <dbReference type="Pfam" id="PF03315"/>
    </source>
</evidence>
<dbReference type="Proteomes" id="UP000315364">
    <property type="component" value="Chromosome"/>
</dbReference>
<protein>
    <recommendedName>
        <fullName evidence="11">L-serine dehydratase</fullName>
        <ecNumber evidence="11">4.3.1.17</ecNumber>
    </recommendedName>
</protein>
<dbReference type="InterPro" id="IPR051318">
    <property type="entry name" value="Fe-S_L-Ser"/>
</dbReference>
<dbReference type="FunFam" id="3.30.1330.90:FF:000001">
    <property type="entry name" value="L-serine ammonia-lyase 1"/>
    <property type="match status" value="1"/>
</dbReference>
<comment type="similarity">
    <text evidence="3 11">Belongs to the iron-sulfur dependent L-serine dehydratase family.</text>
</comment>
<evidence type="ECO:0000256" key="9">
    <source>
        <dbReference type="ARBA" id="ARBA00023239"/>
    </source>
</evidence>
<dbReference type="GO" id="GO:0046872">
    <property type="term" value="F:metal ion binding"/>
    <property type="evidence" value="ECO:0007669"/>
    <property type="project" value="UniProtKB-KW"/>
</dbReference>
<sequence>MFLSIFDVFKIGIGPSSSHTMGPMTAARRFLDELKDGSWPHAANARPAALTASLHGSLAFTGIGHGSGRAVILGLCGEDPKTVDPDAMDAIISGVETRGMVHPSGHRPYRFRPAVDLVFDKRNALPGHPNGLQFAAYDTDRQLLLRRAYYSIGGGFVVSAEELEALKDASPHQADVPYPFADAKSMLDMAASSGLSIAGMKRANEEATRSRLALDRGIDEIWTVMSACIDRGISQDGIMPGGLNVKRRARSIFHQLDAQWQRNELTPLMANDWLSLYAMAVNEENAAGGRIVTAPTNGAAGVIPSVMKYFLKFNAAAGPQAIRDYLLTSAAVGGIIKHNASISGAEVGCQGEVGSASAMAAAGLCAIMGGTPAQVENAAEIALEHHLGMTCDPVGGLVQIPCIERNAFGAVKAVTAASLALKGNGTHAVPLDACIETMRQTGLDMSERYKETSLAGLAVNVVAC</sequence>
<dbReference type="GO" id="GO:0006094">
    <property type="term" value="P:gluconeogenesis"/>
    <property type="evidence" value="ECO:0007669"/>
    <property type="project" value="UniProtKB-KW"/>
</dbReference>
<dbReference type="EMBL" id="CP042304">
    <property type="protein sequence ID" value="QDZ11615.1"/>
    <property type="molecule type" value="Genomic_DNA"/>
</dbReference>
<evidence type="ECO:0000256" key="7">
    <source>
        <dbReference type="ARBA" id="ARBA00023004"/>
    </source>
</evidence>
<dbReference type="KEGG" id="dea:FPZ08_13120"/>
<evidence type="ECO:0000256" key="3">
    <source>
        <dbReference type="ARBA" id="ARBA00008636"/>
    </source>
</evidence>
<evidence type="ECO:0000256" key="4">
    <source>
        <dbReference type="ARBA" id="ARBA00022432"/>
    </source>
</evidence>
<evidence type="ECO:0000313" key="15">
    <source>
        <dbReference type="Proteomes" id="UP000315364"/>
    </source>
</evidence>
<proteinExistence type="inferred from homology"/>
<dbReference type="SUPFAM" id="SSF143548">
    <property type="entry name" value="Serine metabolism enzymes domain"/>
    <property type="match status" value="1"/>
</dbReference>
<organism evidence="14 15">
    <name type="scientific">Devosia ginsengisoli</name>
    <dbReference type="NCBI Taxonomy" id="400770"/>
    <lineage>
        <taxon>Bacteria</taxon>
        <taxon>Pseudomonadati</taxon>
        <taxon>Pseudomonadota</taxon>
        <taxon>Alphaproteobacteria</taxon>
        <taxon>Hyphomicrobiales</taxon>
        <taxon>Devosiaceae</taxon>
        <taxon>Devosia</taxon>
    </lineage>
</organism>
<name>A0A5B8LVJ6_9HYPH</name>
<comment type="pathway">
    <text evidence="2">Carbohydrate biosynthesis; gluconeogenesis.</text>
</comment>
<dbReference type="OrthoDB" id="9805537at2"/>
<dbReference type="Pfam" id="PF03315">
    <property type="entry name" value="SDH_beta"/>
    <property type="match status" value="1"/>
</dbReference>
<evidence type="ECO:0000256" key="1">
    <source>
        <dbReference type="ARBA" id="ARBA00001966"/>
    </source>
</evidence>
<dbReference type="Pfam" id="PF03313">
    <property type="entry name" value="SDH_alpha"/>
    <property type="match status" value="1"/>
</dbReference>
<dbReference type="InterPro" id="IPR005131">
    <property type="entry name" value="Ser_deHydtase_bsu"/>
</dbReference>